<comment type="caution">
    <text evidence="1">The sequence shown here is derived from an EMBL/GenBank/DDBJ whole genome shotgun (WGS) entry which is preliminary data.</text>
</comment>
<evidence type="ECO:0000313" key="1">
    <source>
        <dbReference type="EMBL" id="GAI62661.1"/>
    </source>
</evidence>
<organism evidence="1">
    <name type="scientific">marine sediment metagenome</name>
    <dbReference type="NCBI Taxonomy" id="412755"/>
    <lineage>
        <taxon>unclassified sequences</taxon>
        <taxon>metagenomes</taxon>
        <taxon>ecological metagenomes</taxon>
    </lineage>
</organism>
<reference evidence="1" key="1">
    <citation type="journal article" date="2014" name="Front. Microbiol.">
        <title>High frequency of phylogenetically diverse reductive dehalogenase-homologous genes in deep subseafloor sedimentary metagenomes.</title>
        <authorList>
            <person name="Kawai M."/>
            <person name="Futagami T."/>
            <person name="Toyoda A."/>
            <person name="Takaki Y."/>
            <person name="Nishi S."/>
            <person name="Hori S."/>
            <person name="Arai W."/>
            <person name="Tsubouchi T."/>
            <person name="Morono Y."/>
            <person name="Uchiyama I."/>
            <person name="Ito T."/>
            <person name="Fujiyama A."/>
            <person name="Inagaki F."/>
            <person name="Takami H."/>
        </authorList>
    </citation>
    <scope>NUCLEOTIDE SEQUENCE</scope>
    <source>
        <strain evidence="1">Expedition CK06-06</strain>
    </source>
</reference>
<proteinExistence type="predicted"/>
<name>X1R6L6_9ZZZZ</name>
<accession>X1R6L6</accession>
<protein>
    <submittedName>
        <fullName evidence="1">Uncharacterized protein</fullName>
    </submittedName>
</protein>
<dbReference type="EMBL" id="BARW01000318">
    <property type="protein sequence ID" value="GAI62661.1"/>
    <property type="molecule type" value="Genomic_DNA"/>
</dbReference>
<dbReference type="AlphaFoldDB" id="X1R6L6"/>
<sequence>MPIVKAFIARTTDGYLSTPTHITDYLTAHDGTRAGAYDTG</sequence>
<feature type="non-terminal residue" evidence="1">
    <location>
        <position position="40"/>
    </location>
</feature>
<gene>
    <name evidence="1" type="ORF">S12H4_01552</name>
</gene>